<protein>
    <submittedName>
        <fullName evidence="1">Uncharacterized protein</fullName>
    </submittedName>
</protein>
<comment type="caution">
    <text evidence="1">The sequence shown here is derived from an EMBL/GenBank/DDBJ whole genome shotgun (WGS) entry which is preliminary data.</text>
</comment>
<gene>
    <name evidence="1" type="ORF">BGAL_0471g00110</name>
</gene>
<name>A0A4S8QLV6_9HELO</name>
<dbReference type="AlphaFoldDB" id="A0A4S8QLV6"/>
<proteinExistence type="predicted"/>
<dbReference type="EMBL" id="PQXL01000470">
    <property type="protein sequence ID" value="THV45600.1"/>
    <property type="molecule type" value="Genomic_DNA"/>
</dbReference>
<organism evidence="1 2">
    <name type="scientific">Botrytis galanthina</name>
    <dbReference type="NCBI Taxonomy" id="278940"/>
    <lineage>
        <taxon>Eukaryota</taxon>
        <taxon>Fungi</taxon>
        <taxon>Dikarya</taxon>
        <taxon>Ascomycota</taxon>
        <taxon>Pezizomycotina</taxon>
        <taxon>Leotiomycetes</taxon>
        <taxon>Helotiales</taxon>
        <taxon>Sclerotiniaceae</taxon>
        <taxon>Botrytis</taxon>
    </lineage>
</organism>
<evidence type="ECO:0000313" key="1">
    <source>
        <dbReference type="EMBL" id="THV45600.1"/>
    </source>
</evidence>
<dbReference type="Proteomes" id="UP000308671">
    <property type="component" value="Unassembled WGS sequence"/>
</dbReference>
<keyword evidence="2" id="KW-1185">Reference proteome</keyword>
<reference evidence="1 2" key="1">
    <citation type="submission" date="2017-12" db="EMBL/GenBank/DDBJ databases">
        <title>Comparative genomics of Botrytis spp.</title>
        <authorList>
            <person name="Valero-Jimenez C.A."/>
            <person name="Tapia P."/>
            <person name="Veloso J."/>
            <person name="Silva-Moreno E."/>
            <person name="Staats M."/>
            <person name="Valdes J.H."/>
            <person name="Van Kan J.A.L."/>
        </authorList>
    </citation>
    <scope>NUCLEOTIDE SEQUENCE [LARGE SCALE GENOMIC DNA]</scope>
    <source>
        <strain evidence="1 2">MUCL435</strain>
    </source>
</reference>
<evidence type="ECO:0000313" key="2">
    <source>
        <dbReference type="Proteomes" id="UP000308671"/>
    </source>
</evidence>
<dbReference type="OrthoDB" id="4868304at2759"/>
<accession>A0A4S8QLV6</accession>
<sequence>MSFSTGTAEALRQKETQEERRARIRMGKRNKPILLSPACGGIHWNEPIEKHNITDRILIIVQFQLLQGLSVLDKSSRTGKLWLATLEYISTIQGCSIKYWGTEIVQGQESICLLVESKNARQWSIFQQSLGITLMRSELSSQRRPTNRCSRISLPNHVGQLNKLEVLMFKFDSEVFERAGDKVREILKFWEGRWRQEGIEASGNWLEDDGHPYVAEWEDLIPAAVNSQDRILIILAWNWDEKLVNVTDKNTRNSKAEFKEELAAIGAKECGINEFLLSESARNNFKIEKTNKSVDTQPQFSVDCLASLLRVSPLRRHSETSSGAKLRYKNKHTESIYDAAVGRRQFPGPSGGYVKMGDFHTNMRFSPGTGLPTRLNHCPDTELLCLKFEPGKIHAKKTISERLLQLRKEIDIYVGYRAPLYWGRSVHDPDEWILMIDWNKSKNPYEEGPDPADITSETKIVQDLVQDFVFLTAAITREPKSFRVGFPYLSNSRRKGFPIMEVTRFEVSNDPQTQAFFQRSYESFKTDNMGQEQTWVTLLRDNPPDAASLPATGSLPINPAGRHINHFFHEDPPSSPSLSAEAEETPIPKKSYFSAITMWRSREAMQEWYTDYANQCGNYEELGHKVDKLRMLCGDIELVDSKVFDMIGDCYEAAKAPMPASWSTTGIR</sequence>